<feature type="region of interest" description="Disordered" evidence="1">
    <location>
        <begin position="78"/>
        <end position="100"/>
    </location>
</feature>
<proteinExistence type="predicted"/>
<name>A0A517XM04_9BACT</name>
<gene>
    <name evidence="2" type="ORF">ETAA1_04200</name>
</gene>
<dbReference type="KEGG" id="uli:ETAA1_04200"/>
<accession>A0A517XM04</accession>
<evidence type="ECO:0000313" key="2">
    <source>
        <dbReference type="EMBL" id="QDU18529.1"/>
    </source>
</evidence>
<reference evidence="2 3" key="1">
    <citation type="submission" date="2019-02" db="EMBL/GenBank/DDBJ databases">
        <title>Deep-cultivation of Planctomycetes and their phenomic and genomic characterization uncovers novel biology.</title>
        <authorList>
            <person name="Wiegand S."/>
            <person name="Jogler M."/>
            <person name="Boedeker C."/>
            <person name="Pinto D."/>
            <person name="Vollmers J."/>
            <person name="Rivas-Marin E."/>
            <person name="Kohn T."/>
            <person name="Peeters S.H."/>
            <person name="Heuer A."/>
            <person name="Rast P."/>
            <person name="Oberbeckmann S."/>
            <person name="Bunk B."/>
            <person name="Jeske O."/>
            <person name="Meyerdierks A."/>
            <person name="Storesund J.E."/>
            <person name="Kallscheuer N."/>
            <person name="Luecker S."/>
            <person name="Lage O.M."/>
            <person name="Pohl T."/>
            <person name="Merkel B.J."/>
            <person name="Hornburger P."/>
            <person name="Mueller R.-W."/>
            <person name="Bruemmer F."/>
            <person name="Labrenz M."/>
            <person name="Spormann A.M."/>
            <person name="Op den Camp H."/>
            <person name="Overmann J."/>
            <person name="Amann R."/>
            <person name="Jetten M.S.M."/>
            <person name="Mascher T."/>
            <person name="Medema M.H."/>
            <person name="Devos D.P."/>
            <person name="Kaster A.-K."/>
            <person name="Ovreas L."/>
            <person name="Rohde M."/>
            <person name="Galperin M.Y."/>
            <person name="Jogler C."/>
        </authorList>
    </citation>
    <scope>NUCLEOTIDE SEQUENCE [LARGE SCALE GENOMIC DNA]</scope>
    <source>
        <strain evidence="2 3">ETA_A1</strain>
    </source>
</reference>
<dbReference type="EMBL" id="CP036273">
    <property type="protein sequence ID" value="QDU18529.1"/>
    <property type="molecule type" value="Genomic_DNA"/>
</dbReference>
<dbReference type="RefSeq" id="WP_145233884.1">
    <property type="nucleotide sequence ID" value="NZ_CP036273.1"/>
</dbReference>
<dbReference type="AlphaFoldDB" id="A0A517XM04"/>
<dbReference type="Proteomes" id="UP000319576">
    <property type="component" value="Chromosome"/>
</dbReference>
<keyword evidence="3" id="KW-1185">Reference proteome</keyword>
<evidence type="ECO:0000313" key="3">
    <source>
        <dbReference type="Proteomes" id="UP000319576"/>
    </source>
</evidence>
<sequence>MSNSPGNRRFFAALVVPFVLVVGLACRWESWDYLGPDGTSVFHYRGLLLPWQQAPAPPTGAVVSNVVVQKWSYFGLNRFDTSGPPANVTSPAGPPDGSKR</sequence>
<protein>
    <submittedName>
        <fullName evidence="2">Uncharacterized protein</fullName>
    </submittedName>
</protein>
<organism evidence="2 3">
    <name type="scientific">Urbifossiella limnaea</name>
    <dbReference type="NCBI Taxonomy" id="2528023"/>
    <lineage>
        <taxon>Bacteria</taxon>
        <taxon>Pseudomonadati</taxon>
        <taxon>Planctomycetota</taxon>
        <taxon>Planctomycetia</taxon>
        <taxon>Gemmatales</taxon>
        <taxon>Gemmataceae</taxon>
        <taxon>Urbifossiella</taxon>
    </lineage>
</organism>
<evidence type="ECO:0000256" key="1">
    <source>
        <dbReference type="SAM" id="MobiDB-lite"/>
    </source>
</evidence>